<dbReference type="SUPFAM" id="SSF55083">
    <property type="entry name" value="6-hydroxymethyl-7,8-dihydropterin pyrophosphokinase, HPPK"/>
    <property type="match status" value="1"/>
</dbReference>
<dbReference type="PANTHER" id="PTHR43071:SF1">
    <property type="entry name" value="2-AMINO-4-HYDROXY-6-HYDROXYMETHYLDIHYDROPTERIDINE PYROPHOSPHOKINASE"/>
    <property type="match status" value="1"/>
</dbReference>
<dbReference type="RefSeq" id="WP_083067254.1">
    <property type="nucleotide sequence ID" value="NZ_MVHG01000126.1"/>
</dbReference>
<evidence type="ECO:0000256" key="1">
    <source>
        <dbReference type="ARBA" id="ARBA00000198"/>
    </source>
</evidence>
<dbReference type="Gene3D" id="3.30.70.560">
    <property type="entry name" value="7,8-Dihydro-6-hydroxymethylpterin-pyrophosphokinase HPPK"/>
    <property type="match status" value="1"/>
</dbReference>
<keyword evidence="8" id="KW-0289">Folate biosynthesis</keyword>
<dbReference type="AlphaFoldDB" id="A0A1W9Z5S4"/>
<accession>A0A1W9Z5S4</accession>
<evidence type="ECO:0000256" key="7">
    <source>
        <dbReference type="ARBA" id="ARBA00022840"/>
    </source>
</evidence>
<dbReference type="EMBL" id="MVHG01000126">
    <property type="protein sequence ID" value="ORA07749.1"/>
    <property type="molecule type" value="Genomic_DNA"/>
</dbReference>
<dbReference type="OrthoDB" id="9808041at2"/>
<dbReference type="GO" id="GO:0046654">
    <property type="term" value="P:tetrahydrofolate biosynthetic process"/>
    <property type="evidence" value="ECO:0007669"/>
    <property type="project" value="UniProtKB-UniPathway"/>
</dbReference>
<keyword evidence="11" id="KW-1185">Reference proteome</keyword>
<organism evidence="10 11">
    <name type="scientific">Mycobacterium arosiense ATCC BAA-1401 = DSM 45069</name>
    <dbReference type="NCBI Taxonomy" id="1265311"/>
    <lineage>
        <taxon>Bacteria</taxon>
        <taxon>Bacillati</taxon>
        <taxon>Actinomycetota</taxon>
        <taxon>Actinomycetes</taxon>
        <taxon>Mycobacteriales</taxon>
        <taxon>Mycobacteriaceae</taxon>
        <taxon>Mycobacterium</taxon>
        <taxon>Mycobacterium avium complex (MAC)</taxon>
    </lineage>
</organism>
<feature type="domain" description="7,8-dihydro-6-hydroxymethylpterin-pyrophosphokinase" evidence="9">
    <location>
        <begin position="85"/>
        <end position="96"/>
    </location>
</feature>
<evidence type="ECO:0000256" key="5">
    <source>
        <dbReference type="ARBA" id="ARBA00022741"/>
    </source>
</evidence>
<keyword evidence="5" id="KW-0547">Nucleotide-binding</keyword>
<dbReference type="Proteomes" id="UP000192707">
    <property type="component" value="Unassembled WGS sequence"/>
</dbReference>
<evidence type="ECO:0000256" key="4">
    <source>
        <dbReference type="ARBA" id="ARBA00022679"/>
    </source>
</evidence>
<dbReference type="InterPro" id="IPR000550">
    <property type="entry name" value="Hppk"/>
</dbReference>
<dbReference type="CDD" id="cd00483">
    <property type="entry name" value="HPPK"/>
    <property type="match status" value="1"/>
</dbReference>
<comment type="catalytic activity">
    <reaction evidence="1">
        <text>6-hydroxymethyl-7,8-dihydropterin + ATP = (7,8-dihydropterin-6-yl)methyl diphosphate + AMP + H(+)</text>
        <dbReference type="Rhea" id="RHEA:11412"/>
        <dbReference type="ChEBI" id="CHEBI:15378"/>
        <dbReference type="ChEBI" id="CHEBI:30616"/>
        <dbReference type="ChEBI" id="CHEBI:44841"/>
        <dbReference type="ChEBI" id="CHEBI:72950"/>
        <dbReference type="ChEBI" id="CHEBI:456215"/>
        <dbReference type="EC" id="2.7.6.3"/>
    </reaction>
</comment>
<name>A0A1W9Z5S4_MYCAI</name>
<dbReference type="Pfam" id="PF01288">
    <property type="entry name" value="HPPK"/>
    <property type="match status" value="1"/>
</dbReference>
<gene>
    <name evidence="10" type="ORF">BST14_26515</name>
</gene>
<comment type="caution">
    <text evidence="10">The sequence shown here is derived from an EMBL/GenBank/DDBJ whole genome shotgun (WGS) entry which is preliminary data.</text>
</comment>
<dbReference type="GO" id="GO:0005524">
    <property type="term" value="F:ATP binding"/>
    <property type="evidence" value="ECO:0007669"/>
    <property type="project" value="UniProtKB-KW"/>
</dbReference>
<keyword evidence="4" id="KW-0808">Transferase</keyword>
<evidence type="ECO:0000256" key="6">
    <source>
        <dbReference type="ARBA" id="ARBA00022777"/>
    </source>
</evidence>
<comment type="pathway">
    <text evidence="2">Cofactor biosynthesis; tetrahydrofolate biosynthesis; 2-amino-4-hydroxy-6-hydroxymethyl-7,8-dihydropteridine diphosphate from 7,8-dihydroneopterin triphosphate: step 4/4.</text>
</comment>
<dbReference type="UniPathway" id="UPA00077">
    <property type="reaction ID" value="UER00155"/>
</dbReference>
<evidence type="ECO:0000256" key="8">
    <source>
        <dbReference type="ARBA" id="ARBA00022909"/>
    </source>
</evidence>
<dbReference type="NCBIfam" id="TIGR01498">
    <property type="entry name" value="folK"/>
    <property type="match status" value="1"/>
</dbReference>
<evidence type="ECO:0000313" key="11">
    <source>
        <dbReference type="Proteomes" id="UP000192707"/>
    </source>
</evidence>
<dbReference type="EC" id="2.7.6.3" evidence="3"/>
<sequence length="181" mass="19642">MTRVVLSIGSNLGDRLARLQSVVDGLGAAVLAVSLVYETDPWGRVDQAPFLNAVVLADDPSLDGQGWLRRAQEFEQAAGRVRGERWGPRTLDVDLIACYDPNEVISRENNLTLPHPLAHLRAFVLIPWLDVEPDARLTLADGSQPVVGLLAQLDAADRDGVRPTGLTLWLKGKPADRGPTP</sequence>
<keyword evidence="6 10" id="KW-0418">Kinase</keyword>
<protein>
    <recommendedName>
        <fullName evidence="3">2-amino-4-hydroxy-6-hydroxymethyldihydropteridine diphosphokinase</fullName>
        <ecNumber evidence="3">2.7.6.3</ecNumber>
    </recommendedName>
</protein>
<dbReference type="GO" id="GO:0016301">
    <property type="term" value="F:kinase activity"/>
    <property type="evidence" value="ECO:0007669"/>
    <property type="project" value="UniProtKB-KW"/>
</dbReference>
<dbReference type="GO" id="GO:0046656">
    <property type="term" value="P:folic acid biosynthetic process"/>
    <property type="evidence" value="ECO:0007669"/>
    <property type="project" value="UniProtKB-KW"/>
</dbReference>
<proteinExistence type="predicted"/>
<evidence type="ECO:0000313" key="10">
    <source>
        <dbReference type="EMBL" id="ORA07749.1"/>
    </source>
</evidence>
<dbReference type="PROSITE" id="PS00794">
    <property type="entry name" value="HPPK"/>
    <property type="match status" value="1"/>
</dbReference>
<evidence type="ECO:0000256" key="2">
    <source>
        <dbReference type="ARBA" id="ARBA00005051"/>
    </source>
</evidence>
<evidence type="ECO:0000256" key="3">
    <source>
        <dbReference type="ARBA" id="ARBA00013253"/>
    </source>
</evidence>
<keyword evidence="7" id="KW-0067">ATP-binding</keyword>
<dbReference type="GO" id="GO:0003848">
    <property type="term" value="F:2-amino-4-hydroxy-6-hydroxymethyldihydropteridine diphosphokinase activity"/>
    <property type="evidence" value="ECO:0007669"/>
    <property type="project" value="UniProtKB-EC"/>
</dbReference>
<dbReference type="InterPro" id="IPR035907">
    <property type="entry name" value="Hppk_sf"/>
</dbReference>
<reference evidence="10 11" key="1">
    <citation type="submission" date="2016-12" db="EMBL/GenBank/DDBJ databases">
        <title>The new phylogeny of genus Mycobacterium.</title>
        <authorList>
            <person name="Tortoli E."/>
            <person name="Trovato A."/>
            <person name="Cirillo D.M."/>
        </authorList>
    </citation>
    <scope>NUCLEOTIDE SEQUENCE [LARGE SCALE GENOMIC DNA]</scope>
    <source>
        <strain evidence="10 11">DSM 45069</strain>
    </source>
</reference>
<dbReference type="PANTHER" id="PTHR43071">
    <property type="entry name" value="2-AMINO-4-HYDROXY-6-HYDROXYMETHYLDIHYDROPTERIDINE PYROPHOSPHOKINASE"/>
    <property type="match status" value="1"/>
</dbReference>
<evidence type="ECO:0000259" key="9">
    <source>
        <dbReference type="PROSITE" id="PS00794"/>
    </source>
</evidence>